<feature type="region of interest" description="Disordered" evidence="8">
    <location>
        <begin position="1"/>
        <end position="201"/>
    </location>
</feature>
<feature type="compositionally biased region" description="Basic residues" evidence="8">
    <location>
        <begin position="452"/>
        <end position="462"/>
    </location>
</feature>
<evidence type="ECO:0000256" key="8">
    <source>
        <dbReference type="SAM" id="MobiDB-lite"/>
    </source>
</evidence>
<feature type="compositionally biased region" description="Basic and acidic residues" evidence="8">
    <location>
        <begin position="408"/>
        <end position="417"/>
    </location>
</feature>
<feature type="compositionally biased region" description="Low complexity" evidence="8">
    <location>
        <begin position="317"/>
        <end position="337"/>
    </location>
</feature>
<feature type="compositionally biased region" description="Polar residues" evidence="8">
    <location>
        <begin position="471"/>
        <end position="480"/>
    </location>
</feature>
<evidence type="ECO:0000256" key="6">
    <source>
        <dbReference type="ARBA" id="ARBA00022490"/>
    </source>
</evidence>
<feature type="compositionally biased region" description="Polar residues" evidence="8">
    <location>
        <begin position="279"/>
        <end position="288"/>
    </location>
</feature>
<feature type="domain" description="Restriction of telomere capping protein 4 C-terminal" evidence="9">
    <location>
        <begin position="745"/>
        <end position="852"/>
    </location>
</feature>
<protein>
    <recommendedName>
        <fullName evidence="5">Restriction of telomere capping protein 4</fullName>
    </recommendedName>
</protein>
<dbReference type="AlphaFoldDB" id="A0A1E3HYB3"/>
<dbReference type="GeneID" id="30154220"/>
<sequence>MEGAEVNHGNIFDIRSSPDGTRDREEYARQQRARIDQRHAAPALHGKSSARAVPTPSMFVPKKKRNALSSGSQGSSQETSAAIAAKRRLDRDAVQDDSPRASPSALQTSSRARAPPKDFAKELLDDSSPLNKPFATSASQRSNTTSPGLESSEMQRRDREIERAEERKRRNAGIEREEKRRKDKMGEKEKNAPSNKKSAADDVFASIFATRDKLHAFEAGQPSLSSSNPTERQKAKSRASPVVIPDKPKSKGKGKGREEYDCIALISPARTRHAKRSTAKQAPSSEYDTVNEDDDNSDDELALGNTPPSHKHDIYRSSRAPPSSLPRPSSQRSLASAHSEQVLIPDSDEESSPGQSSGASRVRKRGSSERVAAPGYSDDDDDYYRDNSKKKKKKRMMDNGTGKLARQGVREEREKSLESVPSEPLSRATSKNPFAATSRTRSTALPPDKNAPKPKPKPKPKPRPSPPRQRQMFSQKSTGGKITIVSDDDASSEEELDEASKELLRKQMQIKAQQRANDRQLRAHDGAKKGEARKKEQQQKKAAGNAKKVVDENDKGHSFFKMLENMDVHDDLEEFDDDFLDGPSFNLDTTMEEEDDDDWLDGDYTDAQREWILRHVNKKNPCPYCDEPLPFNPTEHIENLKARLDKLSKPAPTTRNPNARDLHWQQAIEFCTLHRAEATIIPLGIQAGYPETIDFKNLDRRLEEGWVWAEIEKIVKDPSRSEMFLEVKREIESVGKMRWGGIMHQSKAERLLAVKPGYYGELGRVIMTDHFQKLQQWNYLSPCVPPARPGSDITDDLILPISPLSAADFIANVLVPEASIFLIMDDNQCRSFDRDAYDDAARTREESAQYGNTKFREGDRQAKKLLEELRKGAPKKRERVKRLLGKKKVKSTNKEDDENKENRRPASSGAPAENGESLIEKASQQSSDMWEGEIDNDTLLGLGY</sequence>
<comment type="similarity">
    <text evidence="4">Belongs to the RTC4 family.</text>
</comment>
<dbReference type="PANTHER" id="PTHR41391">
    <property type="entry name" value="RESTRICTION OF TELOMERE CAPPING PROTEIN 4"/>
    <property type="match status" value="1"/>
</dbReference>
<evidence type="ECO:0000256" key="5">
    <source>
        <dbReference type="ARBA" id="ARBA00015162"/>
    </source>
</evidence>
<feature type="compositionally biased region" description="Polar residues" evidence="8">
    <location>
        <begin position="128"/>
        <end position="149"/>
    </location>
</feature>
<evidence type="ECO:0000256" key="3">
    <source>
        <dbReference type="ARBA" id="ARBA00004496"/>
    </source>
</evidence>
<accession>A0A1E3HYB3</accession>
<feature type="compositionally biased region" description="Acidic residues" evidence="8">
    <location>
        <begin position="289"/>
        <end position="301"/>
    </location>
</feature>
<keyword evidence="7" id="KW-0539">Nucleus</keyword>
<dbReference type="GO" id="GO:0005634">
    <property type="term" value="C:nucleus"/>
    <property type="evidence" value="ECO:0007669"/>
    <property type="project" value="UniProtKB-SubCell"/>
</dbReference>
<dbReference type="InterPro" id="IPR039024">
    <property type="entry name" value="RTC4"/>
</dbReference>
<evidence type="ECO:0000313" key="10">
    <source>
        <dbReference type="EMBL" id="ODN80756.1"/>
    </source>
</evidence>
<comment type="subcellular location">
    <subcellularLocation>
        <location evidence="3">Cytoplasm</location>
    </subcellularLocation>
    <subcellularLocation>
        <location evidence="2">Nucleus</location>
    </subcellularLocation>
</comment>
<evidence type="ECO:0000313" key="11">
    <source>
        <dbReference type="Proteomes" id="UP000094065"/>
    </source>
</evidence>
<dbReference type="PANTHER" id="PTHR41391:SF1">
    <property type="entry name" value="RESTRICTION OF TELOMERE CAPPING PROTEIN 4"/>
    <property type="match status" value="1"/>
</dbReference>
<evidence type="ECO:0000256" key="4">
    <source>
        <dbReference type="ARBA" id="ARBA00009461"/>
    </source>
</evidence>
<comment type="function">
    <text evidence="1">May be involved in a process influencing telomere capping.</text>
</comment>
<reference evidence="10 11" key="1">
    <citation type="submission" date="2016-06" db="EMBL/GenBank/DDBJ databases">
        <title>Evolution of pathogenesis and genome organization in the Tremellales.</title>
        <authorList>
            <person name="Cuomo C."/>
            <person name="Litvintseva A."/>
            <person name="Heitman J."/>
            <person name="Chen Y."/>
            <person name="Sun S."/>
            <person name="Springer D."/>
            <person name="Dromer F."/>
            <person name="Young S."/>
            <person name="Zeng Q."/>
            <person name="Chapman S."/>
            <person name="Gujja S."/>
            <person name="Saif S."/>
            <person name="Birren B."/>
        </authorList>
    </citation>
    <scope>NUCLEOTIDE SEQUENCE [LARGE SCALE GENOMIC DNA]</scope>
    <source>
        <strain evidence="10 11">CBS 6039</strain>
    </source>
</reference>
<dbReference type="InterPro" id="IPR028094">
    <property type="entry name" value="RTC4_C"/>
</dbReference>
<dbReference type="STRING" id="1295533.A0A1E3HYB3"/>
<evidence type="ECO:0000256" key="1">
    <source>
        <dbReference type="ARBA" id="ARBA00002738"/>
    </source>
</evidence>
<gene>
    <name evidence="10" type="ORF">L202_02911</name>
</gene>
<proteinExistence type="inferred from homology"/>
<feature type="region of interest" description="Disordered" evidence="8">
    <location>
        <begin position="218"/>
        <end position="549"/>
    </location>
</feature>
<dbReference type="Pfam" id="PF14474">
    <property type="entry name" value="RTC4"/>
    <property type="match status" value="1"/>
</dbReference>
<feature type="compositionally biased region" description="Basic and acidic residues" evidence="8">
    <location>
        <begin position="153"/>
        <end position="191"/>
    </location>
</feature>
<feature type="compositionally biased region" description="Basic residues" evidence="8">
    <location>
        <begin position="872"/>
        <end position="891"/>
    </location>
</feature>
<dbReference type="GO" id="GO:0005737">
    <property type="term" value="C:cytoplasm"/>
    <property type="evidence" value="ECO:0007669"/>
    <property type="project" value="UniProtKB-SubCell"/>
</dbReference>
<evidence type="ECO:0000259" key="9">
    <source>
        <dbReference type="Pfam" id="PF14474"/>
    </source>
</evidence>
<dbReference type="OrthoDB" id="128308at2759"/>
<keyword evidence="11" id="KW-1185">Reference proteome</keyword>
<feature type="compositionally biased region" description="Basic and acidic residues" evidence="8">
    <location>
        <begin position="20"/>
        <end position="39"/>
    </location>
</feature>
<comment type="caution">
    <text evidence="10">The sequence shown here is derived from an EMBL/GenBank/DDBJ whole genome shotgun (WGS) entry which is preliminary data.</text>
</comment>
<feature type="compositionally biased region" description="Basic and acidic residues" evidence="8">
    <location>
        <begin position="115"/>
        <end position="124"/>
    </location>
</feature>
<feature type="region of interest" description="Disordered" evidence="8">
    <location>
        <begin position="870"/>
        <end position="944"/>
    </location>
</feature>
<organism evidence="10 11">
    <name type="scientific">Cryptococcus amylolentus CBS 6039</name>
    <dbReference type="NCBI Taxonomy" id="1295533"/>
    <lineage>
        <taxon>Eukaryota</taxon>
        <taxon>Fungi</taxon>
        <taxon>Dikarya</taxon>
        <taxon>Basidiomycota</taxon>
        <taxon>Agaricomycotina</taxon>
        <taxon>Tremellomycetes</taxon>
        <taxon>Tremellales</taxon>
        <taxon>Cryptococcaceae</taxon>
        <taxon>Cryptococcus</taxon>
    </lineage>
</organism>
<keyword evidence="6" id="KW-0963">Cytoplasm</keyword>
<feature type="compositionally biased region" description="Basic and acidic residues" evidence="8">
    <location>
        <begin position="87"/>
        <end position="99"/>
    </location>
</feature>
<name>A0A1E3HYB3_9TREE</name>
<dbReference type="Proteomes" id="UP000094065">
    <property type="component" value="Unassembled WGS sequence"/>
</dbReference>
<dbReference type="EMBL" id="AWGJ01000004">
    <property type="protein sequence ID" value="ODN80756.1"/>
    <property type="molecule type" value="Genomic_DNA"/>
</dbReference>
<dbReference type="RefSeq" id="XP_018995322.1">
    <property type="nucleotide sequence ID" value="XM_019136653.1"/>
</dbReference>
<feature type="compositionally biased region" description="Acidic residues" evidence="8">
    <location>
        <begin position="486"/>
        <end position="497"/>
    </location>
</feature>
<evidence type="ECO:0000256" key="7">
    <source>
        <dbReference type="ARBA" id="ARBA00023242"/>
    </source>
</evidence>
<evidence type="ECO:0000256" key="2">
    <source>
        <dbReference type="ARBA" id="ARBA00004123"/>
    </source>
</evidence>
<feature type="compositionally biased region" description="Polar residues" evidence="8">
    <location>
        <begin position="427"/>
        <end position="443"/>
    </location>
</feature>
<feature type="compositionally biased region" description="Basic and acidic residues" evidence="8">
    <location>
        <begin position="516"/>
        <end position="539"/>
    </location>
</feature>